<sequence length="162" mass="18884">MYRESSAYDKYLTQQQESNMATIILIRQLKDWLEGKLLPRRVQRNAKPLNLSVRATIAVTPQRHTGSGWPHGLINLDRFKSYTEKIIPKLQDSGYQYFLACNSNDYQIHEEWCHEHCEKPTLPHCDVWQIAVQYPRAFISETDAALFALSFDTIKIDVVDKI</sequence>
<reference evidence="1 2" key="1">
    <citation type="submission" date="2016-10" db="EMBL/GenBank/DDBJ databases">
        <title>Updated version of Genome Assembly of Janthinobacterium lividum ERGS5:01.</title>
        <authorList>
            <person name="Kumar R."/>
            <person name="Acharya V."/>
            <person name="Singh D."/>
        </authorList>
    </citation>
    <scope>NUCLEOTIDE SEQUENCE [LARGE SCALE GENOMIC DNA]</scope>
    <source>
        <strain evidence="1 2">ERGS5:01</strain>
    </source>
</reference>
<comment type="caution">
    <text evidence="1">The sequence shown here is derived from an EMBL/GenBank/DDBJ whole genome shotgun (WGS) entry which is preliminary data.</text>
</comment>
<evidence type="ECO:0000313" key="2">
    <source>
        <dbReference type="Proteomes" id="UP000092634"/>
    </source>
</evidence>
<dbReference type="Proteomes" id="UP000092634">
    <property type="component" value="Unassembled WGS sequence"/>
</dbReference>
<proteinExistence type="predicted"/>
<gene>
    <name evidence="1" type="ORF">BA896_003095</name>
</gene>
<evidence type="ECO:0000313" key="1">
    <source>
        <dbReference type="EMBL" id="OFJ48114.1"/>
    </source>
</evidence>
<dbReference type="AlphaFoldDB" id="A0A1E8PQT6"/>
<protein>
    <submittedName>
        <fullName evidence="1">Uncharacterized protein</fullName>
    </submittedName>
</protein>
<organism evidence="1 2">
    <name type="scientific">Janthinobacterium lividum</name>
    <dbReference type="NCBI Taxonomy" id="29581"/>
    <lineage>
        <taxon>Bacteria</taxon>
        <taxon>Pseudomonadati</taxon>
        <taxon>Pseudomonadota</taxon>
        <taxon>Betaproteobacteria</taxon>
        <taxon>Burkholderiales</taxon>
        <taxon>Oxalobacteraceae</taxon>
        <taxon>Janthinobacterium</taxon>
    </lineage>
</organism>
<accession>A0A1E8PQT6</accession>
<dbReference type="EMBL" id="MAQB02000001">
    <property type="protein sequence ID" value="OFJ48114.1"/>
    <property type="molecule type" value="Genomic_DNA"/>
</dbReference>
<name>A0A1E8PQT6_9BURK</name>